<dbReference type="AlphaFoldDB" id="A0A9P0E5D4"/>
<protein>
    <submittedName>
        <fullName evidence="1">Uncharacterized protein</fullName>
    </submittedName>
</protein>
<evidence type="ECO:0000313" key="1">
    <source>
        <dbReference type="EMBL" id="CAH1392617.1"/>
    </source>
</evidence>
<name>A0A9P0E5D4_NEZVI</name>
<reference evidence="1" key="1">
    <citation type="submission" date="2022-01" db="EMBL/GenBank/DDBJ databases">
        <authorList>
            <person name="King R."/>
        </authorList>
    </citation>
    <scope>NUCLEOTIDE SEQUENCE</scope>
</reference>
<proteinExistence type="predicted"/>
<keyword evidence="2" id="KW-1185">Reference proteome</keyword>
<dbReference type="EMBL" id="OV725078">
    <property type="protein sequence ID" value="CAH1392617.1"/>
    <property type="molecule type" value="Genomic_DNA"/>
</dbReference>
<evidence type="ECO:0000313" key="2">
    <source>
        <dbReference type="Proteomes" id="UP001152798"/>
    </source>
</evidence>
<dbReference type="Proteomes" id="UP001152798">
    <property type="component" value="Chromosome 2"/>
</dbReference>
<gene>
    <name evidence="1" type="ORF">NEZAVI_LOCUS3410</name>
</gene>
<accession>A0A9P0E5D4</accession>
<organism evidence="1 2">
    <name type="scientific">Nezara viridula</name>
    <name type="common">Southern green stink bug</name>
    <name type="synonym">Cimex viridulus</name>
    <dbReference type="NCBI Taxonomy" id="85310"/>
    <lineage>
        <taxon>Eukaryota</taxon>
        <taxon>Metazoa</taxon>
        <taxon>Ecdysozoa</taxon>
        <taxon>Arthropoda</taxon>
        <taxon>Hexapoda</taxon>
        <taxon>Insecta</taxon>
        <taxon>Pterygota</taxon>
        <taxon>Neoptera</taxon>
        <taxon>Paraneoptera</taxon>
        <taxon>Hemiptera</taxon>
        <taxon>Heteroptera</taxon>
        <taxon>Panheteroptera</taxon>
        <taxon>Pentatomomorpha</taxon>
        <taxon>Pentatomoidea</taxon>
        <taxon>Pentatomidae</taxon>
        <taxon>Pentatominae</taxon>
        <taxon>Nezara</taxon>
    </lineage>
</organism>
<sequence length="134" mass="14290">MLVTMHLINNLGHFPLISGGANLGSIVVEQDDVLGLEADQLSSQLFTAPNIQVFVTSLQQVVSLVEVPALDVPGSGAADGLISAPSQVRVIIRDLGGLRHESRTSYPSAIPSVVPKITYLLSYGYQRDESIGDY</sequence>
<dbReference type="OrthoDB" id="6623228at2759"/>